<gene>
    <name evidence="1" type="ORF">F383_29810</name>
</gene>
<accession>A0A0B0MQH1</accession>
<organism evidence="1 2">
    <name type="scientific">Gossypium arboreum</name>
    <name type="common">Tree cotton</name>
    <name type="synonym">Gossypium nanking</name>
    <dbReference type="NCBI Taxonomy" id="29729"/>
    <lineage>
        <taxon>Eukaryota</taxon>
        <taxon>Viridiplantae</taxon>
        <taxon>Streptophyta</taxon>
        <taxon>Embryophyta</taxon>
        <taxon>Tracheophyta</taxon>
        <taxon>Spermatophyta</taxon>
        <taxon>Magnoliopsida</taxon>
        <taxon>eudicotyledons</taxon>
        <taxon>Gunneridae</taxon>
        <taxon>Pentapetalae</taxon>
        <taxon>rosids</taxon>
        <taxon>malvids</taxon>
        <taxon>Malvales</taxon>
        <taxon>Malvaceae</taxon>
        <taxon>Malvoideae</taxon>
        <taxon>Gossypium</taxon>
    </lineage>
</organism>
<sequence length="12" mass="1259">MCLTRPPGTPVS</sequence>
<proteinExistence type="predicted"/>
<comment type="caution">
    <text evidence="1">The sequence shown here is derived from an EMBL/GenBank/DDBJ whole genome shotgun (WGS) entry which is preliminary data.</text>
</comment>
<evidence type="ECO:0000313" key="2">
    <source>
        <dbReference type="Proteomes" id="UP000032142"/>
    </source>
</evidence>
<dbReference type="Proteomes" id="UP000032142">
    <property type="component" value="Unassembled WGS sequence"/>
</dbReference>
<name>A0A0B0MQH1_GOSAR</name>
<keyword evidence="2" id="KW-1185">Reference proteome</keyword>
<protein>
    <submittedName>
        <fullName evidence="1">Uncharacterized protein</fullName>
    </submittedName>
</protein>
<reference evidence="2" key="1">
    <citation type="submission" date="2014-09" db="EMBL/GenBank/DDBJ databases">
        <authorList>
            <person name="Mudge J."/>
            <person name="Ramaraj T."/>
            <person name="Lindquist I.E."/>
            <person name="Bharti A.K."/>
            <person name="Sundararajan A."/>
            <person name="Cameron C.T."/>
            <person name="Woodward J.E."/>
            <person name="May G.D."/>
            <person name="Brubaker C."/>
            <person name="Broadhvest J."/>
            <person name="Wilkins T.A."/>
        </authorList>
    </citation>
    <scope>NUCLEOTIDE SEQUENCE</scope>
    <source>
        <strain evidence="2">cv. AKA8401</strain>
    </source>
</reference>
<evidence type="ECO:0000313" key="1">
    <source>
        <dbReference type="EMBL" id="KHG04323.1"/>
    </source>
</evidence>
<dbReference type="EMBL" id="JRRC01409383">
    <property type="protein sequence ID" value="KHG04323.1"/>
    <property type="molecule type" value="Genomic_DNA"/>
</dbReference>